<evidence type="ECO:0000313" key="6">
    <source>
        <dbReference type="Proteomes" id="UP001246473"/>
    </source>
</evidence>
<evidence type="ECO:0000313" key="5">
    <source>
        <dbReference type="Proteomes" id="UP000032614"/>
    </source>
</evidence>
<gene>
    <name evidence="3" type="ORF">OI25_7188</name>
    <name evidence="4" type="ORF">ParKJ_34440</name>
</gene>
<name>A0AAP5QE67_9BURK</name>
<dbReference type="Proteomes" id="UP000032614">
    <property type="component" value="Chromosome 3"/>
</dbReference>
<evidence type="ECO:0000256" key="2">
    <source>
        <dbReference type="SAM" id="SignalP"/>
    </source>
</evidence>
<feature type="region of interest" description="Disordered" evidence="1">
    <location>
        <begin position="48"/>
        <end position="88"/>
    </location>
</feature>
<reference evidence="3 5" key="1">
    <citation type="journal article" date="2015" name="Genome Announc.">
        <title>Complete genome sequences for 59 burkholderia isolates, both pathogenic and near neighbor.</title>
        <authorList>
            <person name="Johnson S.L."/>
            <person name="Bishop-Lilly K.A."/>
            <person name="Ladner J.T."/>
            <person name="Daligault H.E."/>
            <person name="Davenport K.W."/>
            <person name="Jaissle J."/>
            <person name="Frey K.G."/>
            <person name="Koroleva G.I."/>
            <person name="Bruce D.C."/>
            <person name="Coyne S.R."/>
            <person name="Broomall S.M."/>
            <person name="Li P.E."/>
            <person name="Teshima H."/>
            <person name="Gibbons H.S."/>
            <person name="Palacios G.F."/>
            <person name="Rosenzweig C.N."/>
            <person name="Redden C.L."/>
            <person name="Xu Y."/>
            <person name="Minogue T.D."/>
            <person name="Chain P.S."/>
        </authorList>
    </citation>
    <scope>NUCLEOTIDE SEQUENCE [LARGE SCALE GENOMIC DNA]</scope>
    <source>
        <strain evidence="3 5">ATCC BAA-463</strain>
    </source>
</reference>
<dbReference type="AlphaFoldDB" id="A0AAP5QE67"/>
<accession>A0AAP5QE67</accession>
<organism evidence="4 6">
    <name type="scientific">Paraburkholderia fungorum</name>
    <dbReference type="NCBI Taxonomy" id="134537"/>
    <lineage>
        <taxon>Bacteria</taxon>
        <taxon>Pseudomonadati</taxon>
        <taxon>Pseudomonadota</taxon>
        <taxon>Betaproteobacteria</taxon>
        <taxon>Burkholderiales</taxon>
        <taxon>Burkholderiaceae</taxon>
        <taxon>Paraburkholderia</taxon>
    </lineage>
</organism>
<evidence type="ECO:0000256" key="1">
    <source>
        <dbReference type="SAM" id="MobiDB-lite"/>
    </source>
</evidence>
<reference evidence="4" key="2">
    <citation type="submission" date="2022-08" db="EMBL/GenBank/DDBJ databases">
        <authorList>
            <person name="Kim S.-J."/>
        </authorList>
    </citation>
    <scope>NUCLEOTIDE SEQUENCE</scope>
    <source>
        <strain evidence="4">KJ</strain>
    </source>
</reference>
<evidence type="ECO:0008006" key="7">
    <source>
        <dbReference type="Google" id="ProtNLM"/>
    </source>
</evidence>
<dbReference type="EMBL" id="CP010025">
    <property type="protein sequence ID" value="AJZ56851.1"/>
    <property type="molecule type" value="Genomic_DNA"/>
</dbReference>
<dbReference type="EMBL" id="JANSLM010000018">
    <property type="protein sequence ID" value="MDT8842536.1"/>
    <property type="molecule type" value="Genomic_DNA"/>
</dbReference>
<sequence>MFFNKTASEVAAFLCVLSLANFAHADEKHLTLDDIDGLARQKLVDSMRKTEGGQPGQGVGLNVPLTAQPPAPPEGAPSSAPKVVKRPSVPARTATPVRFVGAYSDMSGSHVLYDYQGGIYPAQRGEKLLNGWTVTRVDGYQVTVSEGKRTWTEIISAPSAAPQAVDGPAVQAITDLGGPLPTSVAVGGSPNITPNITIGR</sequence>
<dbReference type="Proteomes" id="UP001246473">
    <property type="component" value="Unassembled WGS sequence"/>
</dbReference>
<evidence type="ECO:0000313" key="4">
    <source>
        <dbReference type="EMBL" id="MDT8842536.1"/>
    </source>
</evidence>
<protein>
    <recommendedName>
        <fullName evidence="7">Type IV pilus biogenesis protein PilP</fullName>
    </recommendedName>
</protein>
<feature type="signal peptide" evidence="2">
    <location>
        <begin position="1"/>
        <end position="25"/>
    </location>
</feature>
<dbReference type="RefSeq" id="WP_052719538.1">
    <property type="nucleotide sequence ID" value="NZ_CP010025.1"/>
</dbReference>
<dbReference type="KEGG" id="bfn:OI25_7188"/>
<feature type="chain" id="PRO_5042798006" description="Type IV pilus biogenesis protein PilP" evidence="2">
    <location>
        <begin position="26"/>
        <end position="200"/>
    </location>
</feature>
<evidence type="ECO:0000313" key="3">
    <source>
        <dbReference type="EMBL" id="AJZ56851.1"/>
    </source>
</evidence>
<proteinExistence type="predicted"/>
<keyword evidence="2" id="KW-0732">Signal</keyword>
<dbReference type="GeneID" id="66513538"/>